<evidence type="ECO:0000313" key="2">
    <source>
        <dbReference type="EMBL" id="RFM25068.1"/>
    </source>
</evidence>
<gene>
    <name evidence="2" type="ORF">D0433_02500</name>
</gene>
<dbReference type="PANTHER" id="PTHR36174">
    <property type="entry name" value="LIPID II:GLYCINE GLYCYLTRANSFERASE"/>
    <property type="match status" value="1"/>
</dbReference>
<dbReference type="InterPro" id="IPR038740">
    <property type="entry name" value="BioF2-like_GNAT_dom"/>
</dbReference>
<dbReference type="Pfam" id="PF13480">
    <property type="entry name" value="Acetyltransf_6"/>
    <property type="match status" value="1"/>
</dbReference>
<reference evidence="2 3" key="1">
    <citation type="journal article" date="2011" name="ISME J.">
        <title>Community ecology of hot spring cyanobacterial mats: predominant populations and their functional potential.</title>
        <authorList>
            <person name="Klatt C.G."/>
            <person name="Wood J.M."/>
            <person name="Rusch D.B."/>
            <person name="Bateson M.M."/>
            <person name="Hamamura N."/>
            <person name="Heidelberg J.F."/>
            <person name="Grossman A.R."/>
            <person name="Bhaya D."/>
            <person name="Cohan F.M."/>
            <person name="Kuhl M."/>
            <person name="Bryant D.A."/>
            <person name="Ward D.M."/>
        </authorList>
    </citation>
    <scope>NUCLEOTIDE SEQUENCE [LARGE SCALE GENOMIC DNA]</scope>
    <source>
        <strain evidence="2">OS</strain>
    </source>
</reference>
<dbReference type="PANTHER" id="PTHR36174:SF1">
    <property type="entry name" value="LIPID II:GLYCINE GLYCYLTRANSFERASE"/>
    <property type="match status" value="1"/>
</dbReference>
<comment type="caution">
    <text evidence="2">The sequence shown here is derived from an EMBL/GenBank/DDBJ whole genome shotgun (WGS) entry which is preliminary data.</text>
</comment>
<dbReference type="InterPro" id="IPR050644">
    <property type="entry name" value="PG_Glycine_Bridge_Synth"/>
</dbReference>
<dbReference type="SUPFAM" id="SSF55729">
    <property type="entry name" value="Acyl-CoA N-acyltransferases (Nat)"/>
    <property type="match status" value="1"/>
</dbReference>
<accession>A0A395M484</accession>
<evidence type="ECO:0000313" key="3">
    <source>
        <dbReference type="Proteomes" id="UP000266389"/>
    </source>
</evidence>
<dbReference type="EMBL" id="PHFL01000010">
    <property type="protein sequence ID" value="RFM25068.1"/>
    <property type="molecule type" value="Genomic_DNA"/>
</dbReference>
<feature type="domain" description="BioF2-like acetyltransferase" evidence="1">
    <location>
        <begin position="176"/>
        <end position="304"/>
    </location>
</feature>
<dbReference type="InterPro" id="IPR016181">
    <property type="entry name" value="Acyl_CoA_acyltransferase"/>
</dbReference>
<dbReference type="Proteomes" id="UP000266389">
    <property type="component" value="Unassembled WGS sequence"/>
</dbReference>
<name>A0A395M484_9BACT</name>
<proteinExistence type="predicted"/>
<dbReference type="GO" id="GO:0016740">
    <property type="term" value="F:transferase activity"/>
    <property type="evidence" value="ECO:0007669"/>
    <property type="project" value="UniProtKB-KW"/>
</dbReference>
<organism evidence="2 3">
    <name type="scientific">Candidatus Thermochlorobacter aerophilus</name>
    <dbReference type="NCBI Taxonomy" id="1868324"/>
    <lineage>
        <taxon>Bacteria</taxon>
        <taxon>Pseudomonadati</taxon>
        <taxon>Chlorobiota</taxon>
        <taxon>Chlorobiia</taxon>
        <taxon>Chlorobiales</taxon>
        <taxon>Candidatus Thermochlorobacteriaceae</taxon>
        <taxon>Candidatus Thermochlorobacter</taxon>
    </lineage>
</organism>
<protein>
    <submittedName>
        <fullName evidence="2">GNAT family N-acetyltransferase</fullName>
    </submittedName>
</protein>
<dbReference type="AlphaFoldDB" id="A0A395M484"/>
<keyword evidence="2" id="KW-0808">Transferase</keyword>
<sequence length="340" mass="39574">MSQSSCTPTVLSKSAAVEVRPYQPTNAELWDDFVWRSNNGTFFHLQRFLSYHPVGRFNFHHLLFYRGEKLLAVLPAALMDEEKTLESPIGASYGGFVLPLLKYVENERLVDALLEYSARQGFSKILLTPAPFIYQKRITQDIDYALAFKGFDFERHYISHAIQLEETDNFTKYFSSTVRRYIHQCQRNRDLSIELCEHHSGLDEFYPILLKNKARHGAKPTHTLDELHRLKQLLPDNIFLFLVRLKGKAIGGSLVFLCNPRVALCFYNMLDYEFEAYHPIHYVMDEVVRWAIRKGCKYVDIGVSQNVQHENQMTPAYSLVEFKEKFAAKGILRSTFRKLL</sequence>
<evidence type="ECO:0000259" key="1">
    <source>
        <dbReference type="Pfam" id="PF13480"/>
    </source>
</evidence>
<dbReference type="Gene3D" id="3.40.630.30">
    <property type="match status" value="1"/>
</dbReference>